<evidence type="ECO:0000256" key="2">
    <source>
        <dbReference type="ARBA" id="ARBA00023043"/>
    </source>
</evidence>
<evidence type="ECO:0008006" key="6">
    <source>
        <dbReference type="Google" id="ProtNLM"/>
    </source>
</evidence>
<dbReference type="AlphaFoldDB" id="A0A9W8Z3U5"/>
<feature type="repeat" description="ANK" evidence="3">
    <location>
        <begin position="610"/>
        <end position="642"/>
    </location>
</feature>
<keyword evidence="1" id="KW-0677">Repeat</keyword>
<sequence length="770" mass="85212">MDATPYTNISSGELLRIADIAYQNVNRLNEILRYWSAAPSEVCRLRDATAKLHDLLTDFSRAQRNEDHGSANFKNVTPTLGSDINYAASALDQLSKSLEFVCNADVLETLRQSKSTVRIKSRWSMRRDTIAVLQGQLDESSSRLLARLMESNVITKIDYGAGLESEQKYLPWDHFTDASTKYQDSMGVSTKSMVGLPRRHRPPHTGRDDVFAGTEIRNYANERKFQYLEQITSAITLSDGIVQQHANTKTWAETLSPEFHDRTKGGIKIACRCQCHTTRGFQKQSRWGLVAFKSTLGLFSLYFSGINKGGNDRSHCTVSDCEYTCSKPGTTVKVVYTFPTWLFHAAITAVFSNQNGSPEMLLRVVRRIHNSDVDQWSIIRDIRVGNVQSVRRALQTRQITIFDVMGRDGMSLLNVAILDLQLDAFKLLIQAGADIFHEDDNGRAPCRDILTHIYARSDVPLEYRQELEASVPMDQIIEVAELSDLHRAVMGINYLQLDEFLPTVDDVNAVDVFGRTALWYASSVGDAATVRALLAAGALPDLGPDQGPLHIAARYGHHDVVCLLLDAGAEVDPGPKWLSKPLVLAATGGSYEIVADLIRHGANVNACDKQGSVALHLAAGRNYVDIIKLLVEAGAEIDCRDLSEDVPLMESLCYNSVEAAMLLLRLGADYNIPNDAKWGVLHHLGGFSSLETIKTFTEKVHLIAGLDTRAQDVHGKTAMQVCIERASRNRDAGTVDAELIGAFANLLKALEDIDCSQGSDCEEIYFDAEQ</sequence>
<proteinExistence type="predicted"/>
<feature type="repeat" description="ANK" evidence="3">
    <location>
        <begin position="544"/>
        <end position="576"/>
    </location>
</feature>
<dbReference type="Proteomes" id="UP001140453">
    <property type="component" value="Unassembled WGS sequence"/>
</dbReference>
<protein>
    <recommendedName>
        <fullName evidence="6">Ankyrin</fullName>
    </recommendedName>
</protein>
<comment type="caution">
    <text evidence="4">The sequence shown here is derived from an EMBL/GenBank/DDBJ whole genome shotgun (WGS) entry which is preliminary data.</text>
</comment>
<keyword evidence="5" id="KW-1185">Reference proteome</keyword>
<feature type="repeat" description="ANK" evidence="3">
    <location>
        <begin position="408"/>
        <end position="440"/>
    </location>
</feature>
<dbReference type="PANTHER" id="PTHR24189:SF50">
    <property type="entry name" value="ANKYRIN REPEAT AND SOCS BOX PROTEIN 2"/>
    <property type="match status" value="1"/>
</dbReference>
<organism evidence="4 5">
    <name type="scientific">Gnomoniopsis smithogilvyi</name>
    <dbReference type="NCBI Taxonomy" id="1191159"/>
    <lineage>
        <taxon>Eukaryota</taxon>
        <taxon>Fungi</taxon>
        <taxon>Dikarya</taxon>
        <taxon>Ascomycota</taxon>
        <taxon>Pezizomycotina</taxon>
        <taxon>Sordariomycetes</taxon>
        <taxon>Sordariomycetidae</taxon>
        <taxon>Diaporthales</taxon>
        <taxon>Gnomoniaceae</taxon>
        <taxon>Gnomoniopsis</taxon>
    </lineage>
</organism>
<dbReference type="InterPro" id="IPR050745">
    <property type="entry name" value="Multifunctional_regulatory"/>
</dbReference>
<dbReference type="InterPro" id="IPR036770">
    <property type="entry name" value="Ankyrin_rpt-contain_sf"/>
</dbReference>
<keyword evidence="2 3" id="KW-0040">ANK repeat</keyword>
<evidence type="ECO:0000256" key="1">
    <source>
        <dbReference type="ARBA" id="ARBA00022737"/>
    </source>
</evidence>
<dbReference type="InterPro" id="IPR002110">
    <property type="entry name" value="Ankyrin_rpt"/>
</dbReference>
<evidence type="ECO:0000313" key="4">
    <source>
        <dbReference type="EMBL" id="KAJ4397275.1"/>
    </source>
</evidence>
<accession>A0A9W8Z3U5</accession>
<dbReference type="SUPFAM" id="SSF48403">
    <property type="entry name" value="Ankyrin repeat"/>
    <property type="match status" value="1"/>
</dbReference>
<dbReference type="SMART" id="SM00248">
    <property type="entry name" value="ANK"/>
    <property type="match status" value="6"/>
</dbReference>
<evidence type="ECO:0000256" key="3">
    <source>
        <dbReference type="PROSITE-ProRule" id="PRU00023"/>
    </source>
</evidence>
<gene>
    <name evidence="4" type="ORF">N0V93_001499</name>
</gene>
<feature type="repeat" description="ANK" evidence="3">
    <location>
        <begin position="581"/>
        <end position="609"/>
    </location>
</feature>
<dbReference type="Gene3D" id="1.25.40.20">
    <property type="entry name" value="Ankyrin repeat-containing domain"/>
    <property type="match status" value="3"/>
</dbReference>
<dbReference type="PROSITE" id="PS50088">
    <property type="entry name" value="ANK_REPEAT"/>
    <property type="match status" value="4"/>
</dbReference>
<dbReference type="PANTHER" id="PTHR24189">
    <property type="entry name" value="MYOTROPHIN"/>
    <property type="match status" value="1"/>
</dbReference>
<dbReference type="OrthoDB" id="4772757at2759"/>
<reference evidence="4" key="1">
    <citation type="submission" date="2022-10" db="EMBL/GenBank/DDBJ databases">
        <title>Tapping the CABI collections for fungal endophytes: first genome assemblies for Collariella, Neodidymelliopsis, Ascochyta clinopodiicola, Didymella pomorum, Didymosphaeria variabile, Neocosmospora piperis and Neocucurbitaria cava.</title>
        <authorList>
            <person name="Hill R."/>
        </authorList>
    </citation>
    <scope>NUCLEOTIDE SEQUENCE</scope>
    <source>
        <strain evidence="4">IMI 355082</strain>
    </source>
</reference>
<evidence type="ECO:0000313" key="5">
    <source>
        <dbReference type="Proteomes" id="UP001140453"/>
    </source>
</evidence>
<dbReference type="PROSITE" id="PS50297">
    <property type="entry name" value="ANK_REP_REGION"/>
    <property type="match status" value="3"/>
</dbReference>
<dbReference type="Pfam" id="PF12796">
    <property type="entry name" value="Ank_2"/>
    <property type="match status" value="2"/>
</dbReference>
<name>A0A9W8Z3U5_9PEZI</name>
<dbReference type="EMBL" id="JAPEVB010000001">
    <property type="protein sequence ID" value="KAJ4397275.1"/>
    <property type="molecule type" value="Genomic_DNA"/>
</dbReference>